<protein>
    <submittedName>
        <fullName evidence="1">Uncharacterized protein</fullName>
    </submittedName>
</protein>
<dbReference type="PATRIC" id="fig|1263870.3.peg.1930"/>
<keyword evidence="2" id="KW-1185">Reference proteome</keyword>
<dbReference type="AlphaFoldDB" id="M5U5P7"/>
<dbReference type="Proteomes" id="UP000011885">
    <property type="component" value="Unassembled WGS sequence"/>
</dbReference>
<sequence>MPSFPRLPLAAFQLPACSDHLPLNFTTADNHAVHRSGGSAFSDG</sequence>
<proteinExistence type="predicted"/>
<evidence type="ECO:0000313" key="2">
    <source>
        <dbReference type="Proteomes" id="UP000011885"/>
    </source>
</evidence>
<name>M5U5P7_9BACT</name>
<dbReference type="EMBL" id="ANOH01000124">
    <property type="protein sequence ID" value="EMI56765.1"/>
    <property type="molecule type" value="Genomic_DNA"/>
</dbReference>
<comment type="caution">
    <text evidence="1">The sequence shown here is derived from an EMBL/GenBank/DDBJ whole genome shotgun (WGS) entry which is preliminary data.</text>
</comment>
<gene>
    <name evidence="1" type="ORF">RSSM_01805</name>
</gene>
<organism evidence="1 2">
    <name type="scientific">Rhodopirellula sallentina SM41</name>
    <dbReference type="NCBI Taxonomy" id="1263870"/>
    <lineage>
        <taxon>Bacteria</taxon>
        <taxon>Pseudomonadati</taxon>
        <taxon>Planctomycetota</taxon>
        <taxon>Planctomycetia</taxon>
        <taxon>Pirellulales</taxon>
        <taxon>Pirellulaceae</taxon>
        <taxon>Rhodopirellula</taxon>
    </lineage>
</organism>
<reference evidence="1 2" key="1">
    <citation type="journal article" date="2013" name="Mar. Genomics">
        <title>Expression of sulfatases in Rhodopirellula baltica and the diversity of sulfatases in the genus Rhodopirellula.</title>
        <authorList>
            <person name="Wegner C.E."/>
            <person name="Richter-Heitmann T."/>
            <person name="Klindworth A."/>
            <person name="Klockow C."/>
            <person name="Richter M."/>
            <person name="Achstetter T."/>
            <person name="Glockner F.O."/>
            <person name="Harder J."/>
        </authorList>
    </citation>
    <scope>NUCLEOTIDE SEQUENCE [LARGE SCALE GENOMIC DNA]</scope>
    <source>
        <strain evidence="1 2">SM41</strain>
    </source>
</reference>
<accession>M5U5P7</accession>
<evidence type="ECO:0000313" key="1">
    <source>
        <dbReference type="EMBL" id="EMI56765.1"/>
    </source>
</evidence>